<feature type="domain" description="REase associating with pPIWI RE" evidence="1">
    <location>
        <begin position="300"/>
        <end position="410"/>
    </location>
</feature>
<evidence type="ECO:0000313" key="2">
    <source>
        <dbReference type="EMBL" id="MBB3097672.1"/>
    </source>
</evidence>
<proteinExistence type="predicted"/>
<name>A0A7W5AKB6_9ACTN</name>
<sequence length="413" mass="45121">MLAVTESTSVIHDATLRFKVLTAAAMAARALTDTERPPDERLRTLMEAHGRVQAARGPADPVTFSDFRDRLASGLETLLPADVDAEEMQGVRLITAEGTFDDDLLDLQDEQRLVMKSLAKASRGRAPLVGEWLDDDMDQERAYMALKKSMDQGRYVAGRRAYIEHPAGDEKTLRKLGLSSAAAGFYAPISHTAIYDRWWFGCPICRWPMKIMMKSVRGRKTGHVRCFHAPHAGRGATYHFKIPKPGAAPTLQPTGSPPIRPSGNASVLFTDTSKGVPAACLAEGHKALIRGVWRWTTIPGRVEVDLFNALSVRGLNPVMWPDLDAYDLEVTIGTGASRTVFRIDVKDYTSPLLLAQKIQADGGDAGGANWLVVPDYRDNSLPLLRTVCEPYGLHVATAGQIGQTICTAAGVTW</sequence>
<reference evidence="2 3" key="1">
    <citation type="submission" date="2020-08" db="EMBL/GenBank/DDBJ databases">
        <title>Genomic Encyclopedia of Type Strains, Phase III (KMG-III): the genomes of soil and plant-associated and newly described type strains.</title>
        <authorList>
            <person name="Whitman W."/>
        </authorList>
    </citation>
    <scope>NUCLEOTIDE SEQUENCE [LARGE SCALE GENOMIC DNA]</scope>
    <source>
        <strain evidence="2 3">CECT 3287</strain>
    </source>
</reference>
<protein>
    <recommendedName>
        <fullName evidence="1">REase associating with pPIWI RE domain-containing protein</fullName>
    </recommendedName>
</protein>
<dbReference type="InterPro" id="IPR040828">
    <property type="entry name" value="pPIWI_RE_REase"/>
</dbReference>
<comment type="caution">
    <text evidence="2">The sequence shown here is derived from an EMBL/GenBank/DDBJ whole genome shotgun (WGS) entry which is preliminary data.</text>
</comment>
<organism evidence="2 3">
    <name type="scientific">Actinoplanes campanulatus</name>
    <dbReference type="NCBI Taxonomy" id="113559"/>
    <lineage>
        <taxon>Bacteria</taxon>
        <taxon>Bacillati</taxon>
        <taxon>Actinomycetota</taxon>
        <taxon>Actinomycetes</taxon>
        <taxon>Micromonosporales</taxon>
        <taxon>Micromonosporaceae</taxon>
        <taxon>Actinoplanes</taxon>
    </lineage>
</organism>
<evidence type="ECO:0000313" key="3">
    <source>
        <dbReference type="Proteomes" id="UP000590749"/>
    </source>
</evidence>
<keyword evidence="3" id="KW-1185">Reference proteome</keyword>
<accession>A0A7W5AKB6</accession>
<evidence type="ECO:0000259" key="1">
    <source>
        <dbReference type="Pfam" id="PF18154"/>
    </source>
</evidence>
<dbReference type="RefSeq" id="WP_203833980.1">
    <property type="nucleotide sequence ID" value="NZ_BMPW01000019.1"/>
</dbReference>
<gene>
    <name evidence="2" type="ORF">FHR83_005356</name>
</gene>
<dbReference type="Pfam" id="PF18154">
    <property type="entry name" value="pPIWI_RE_REase"/>
    <property type="match status" value="1"/>
</dbReference>
<dbReference type="Proteomes" id="UP000590749">
    <property type="component" value="Unassembled WGS sequence"/>
</dbReference>
<dbReference type="EMBL" id="JACHXF010000012">
    <property type="protein sequence ID" value="MBB3097672.1"/>
    <property type="molecule type" value="Genomic_DNA"/>
</dbReference>
<dbReference type="AlphaFoldDB" id="A0A7W5AKB6"/>